<dbReference type="InterPro" id="IPR014982">
    <property type="entry name" value="GSCFA"/>
</dbReference>
<evidence type="ECO:0000313" key="2">
    <source>
        <dbReference type="EMBL" id="SEA21553.1"/>
    </source>
</evidence>
<organism evidence="2 3">
    <name type="scientific">Alistipes timonensis JC136</name>
    <dbReference type="NCBI Taxonomy" id="1033731"/>
    <lineage>
        <taxon>Bacteria</taxon>
        <taxon>Pseudomonadati</taxon>
        <taxon>Bacteroidota</taxon>
        <taxon>Bacteroidia</taxon>
        <taxon>Bacteroidales</taxon>
        <taxon>Rikenellaceae</taxon>
        <taxon>Alistipes</taxon>
    </lineage>
</organism>
<dbReference type="Proteomes" id="UP000183253">
    <property type="component" value="Unassembled WGS sequence"/>
</dbReference>
<dbReference type="OrthoDB" id="9807687at2"/>
<proteinExistence type="predicted"/>
<dbReference type="RefSeq" id="WP_010263485.1">
    <property type="nucleotide sequence ID" value="NZ_CAEG01000012.1"/>
</dbReference>
<dbReference type="SUPFAM" id="SSF52266">
    <property type="entry name" value="SGNH hydrolase"/>
    <property type="match status" value="1"/>
</dbReference>
<dbReference type="EMBL" id="FNRI01000002">
    <property type="protein sequence ID" value="SEA21553.1"/>
    <property type="molecule type" value="Genomic_DNA"/>
</dbReference>
<accession>A0A1H3ZCQ6</accession>
<gene>
    <name evidence="2" type="ORF">SAMN05444145_102170</name>
</gene>
<reference evidence="2 3" key="1">
    <citation type="submission" date="2016-10" db="EMBL/GenBank/DDBJ databases">
        <authorList>
            <person name="de Groot N.N."/>
        </authorList>
    </citation>
    <scope>NUCLEOTIDE SEQUENCE [LARGE SCALE GENOMIC DNA]</scope>
    <source>
        <strain evidence="2 3">DSM 25383</strain>
    </source>
</reference>
<sequence>MKFRTEIEISPLRVQIGYENRVLTLGSCFAAHIAGKLAGAKFRVTENPSGILFNPLSIAAAIRSYASPAAVTRDELGFDGDVWYHFGFHGDFSAPTAEEALARMNAARQAGAEALRTADRVILTFGTAWVYERRGEVVANCHRRPAAEFSRRRLSVGEIVESVAELIGGALAGKQIVLTISPVRHIGDTLAGNAVSKAALRLAAEELTQRFGCVEYFPAYEIVTDDLRDYRFYADDLVHPAPQAVTYVWEKFTETALTDRARRLLPEVEAIAAAAAHRPRNPQSEAHRSFCRRQLERIAALPEIDFQSEAACFRRCLEINS</sequence>
<evidence type="ECO:0000313" key="3">
    <source>
        <dbReference type="Proteomes" id="UP000183253"/>
    </source>
</evidence>
<dbReference type="AlphaFoldDB" id="A0A1H3ZCQ6"/>
<dbReference type="STRING" id="1033731.SAMN05444145_102170"/>
<protein>
    <submittedName>
        <fullName evidence="2">GSCFA family protein</fullName>
    </submittedName>
</protein>
<keyword evidence="3" id="KW-1185">Reference proteome</keyword>
<evidence type="ECO:0000259" key="1">
    <source>
        <dbReference type="Pfam" id="PF08885"/>
    </source>
</evidence>
<dbReference type="Pfam" id="PF08885">
    <property type="entry name" value="GSCFA"/>
    <property type="match status" value="1"/>
</dbReference>
<feature type="domain" description="GSCFA" evidence="1">
    <location>
        <begin position="21"/>
        <end position="252"/>
    </location>
</feature>
<name>A0A1H3ZCQ6_9BACT</name>